<comment type="caution">
    <text evidence="14">Lacks conserved residue(s) required for the propagation of feature annotation.</text>
</comment>
<feature type="compositionally biased region" description="Polar residues" evidence="15">
    <location>
        <begin position="450"/>
        <end position="461"/>
    </location>
</feature>
<keyword evidence="5" id="KW-0964">Secreted</keyword>
<feature type="compositionally biased region" description="Basic and acidic residues" evidence="15">
    <location>
        <begin position="462"/>
        <end position="479"/>
    </location>
</feature>
<feature type="transmembrane region" description="Helical" evidence="16">
    <location>
        <begin position="137"/>
        <end position="157"/>
    </location>
</feature>
<feature type="transmembrane region" description="Helical" evidence="16">
    <location>
        <begin position="295"/>
        <end position="316"/>
    </location>
</feature>
<feature type="transmembrane region" description="Helical" evidence="16">
    <location>
        <begin position="262"/>
        <end position="283"/>
    </location>
</feature>
<keyword evidence="12" id="KW-0449">Lipoprotein</keyword>
<keyword evidence="9 16" id="KW-1133">Transmembrane helix</keyword>
<keyword evidence="6" id="KW-0325">Glycoprotein</keyword>
<dbReference type="Pfam" id="PF20684">
    <property type="entry name" value="Fung_rhodopsin"/>
    <property type="match status" value="1"/>
</dbReference>
<proteinExistence type="inferred from homology"/>
<gene>
    <name evidence="19" type="ORF">FB567DRAFT_570997</name>
</gene>
<dbReference type="InterPro" id="IPR052337">
    <property type="entry name" value="SAT4-like"/>
</dbReference>
<evidence type="ECO:0000256" key="6">
    <source>
        <dbReference type="ARBA" id="ARBA00022622"/>
    </source>
</evidence>
<accession>A0A8K0VVS3</accession>
<protein>
    <recommendedName>
        <fullName evidence="18">CFEM domain-containing protein</fullName>
    </recommendedName>
</protein>
<dbReference type="PANTHER" id="PTHR33048">
    <property type="entry name" value="PTH11-LIKE INTEGRAL MEMBRANE PROTEIN (AFU_ORTHOLOGUE AFUA_5G11245)"/>
    <property type="match status" value="1"/>
</dbReference>
<feature type="transmembrane region" description="Helical" evidence="16">
    <location>
        <begin position="104"/>
        <end position="125"/>
    </location>
</feature>
<dbReference type="PANTHER" id="PTHR33048:SF160">
    <property type="entry name" value="SAT4 FAMILY MEMBRANE PROTEIN"/>
    <property type="match status" value="1"/>
</dbReference>
<comment type="similarity">
    <text evidence="13">Belongs to the SAT4 family.</text>
</comment>
<feature type="region of interest" description="Disordered" evidence="15">
    <location>
        <begin position="447"/>
        <end position="479"/>
    </location>
</feature>
<dbReference type="InterPro" id="IPR008427">
    <property type="entry name" value="Extracellular_membr_CFEM_dom"/>
</dbReference>
<feature type="compositionally biased region" description="Polar residues" evidence="15">
    <location>
        <begin position="382"/>
        <end position="392"/>
    </location>
</feature>
<keyword evidence="8 17" id="KW-0732">Signal</keyword>
<evidence type="ECO:0000256" key="1">
    <source>
        <dbReference type="ARBA" id="ARBA00004141"/>
    </source>
</evidence>
<evidence type="ECO:0000256" key="14">
    <source>
        <dbReference type="PROSITE-ProRule" id="PRU01356"/>
    </source>
</evidence>
<evidence type="ECO:0000256" key="2">
    <source>
        <dbReference type="ARBA" id="ARBA00004589"/>
    </source>
</evidence>
<name>A0A8K0VVS3_9PLEO</name>
<keyword evidence="10 16" id="KW-0472">Membrane</keyword>
<dbReference type="OrthoDB" id="5378633at2759"/>
<evidence type="ECO:0000256" key="16">
    <source>
        <dbReference type="SAM" id="Phobius"/>
    </source>
</evidence>
<dbReference type="EMBL" id="JAGMVJ010000014">
    <property type="protein sequence ID" value="KAH7082029.1"/>
    <property type="molecule type" value="Genomic_DNA"/>
</dbReference>
<evidence type="ECO:0000256" key="5">
    <source>
        <dbReference type="ARBA" id="ARBA00022525"/>
    </source>
</evidence>
<reference evidence="19" key="1">
    <citation type="journal article" date="2021" name="Nat. Commun.">
        <title>Genetic determinants of endophytism in the Arabidopsis root mycobiome.</title>
        <authorList>
            <person name="Mesny F."/>
            <person name="Miyauchi S."/>
            <person name="Thiergart T."/>
            <person name="Pickel B."/>
            <person name="Atanasova L."/>
            <person name="Karlsson M."/>
            <person name="Huettel B."/>
            <person name="Barry K.W."/>
            <person name="Haridas S."/>
            <person name="Chen C."/>
            <person name="Bauer D."/>
            <person name="Andreopoulos W."/>
            <person name="Pangilinan J."/>
            <person name="LaButti K."/>
            <person name="Riley R."/>
            <person name="Lipzen A."/>
            <person name="Clum A."/>
            <person name="Drula E."/>
            <person name="Henrissat B."/>
            <person name="Kohler A."/>
            <person name="Grigoriev I.V."/>
            <person name="Martin F.M."/>
            <person name="Hacquard S."/>
        </authorList>
    </citation>
    <scope>NUCLEOTIDE SEQUENCE</scope>
    <source>
        <strain evidence="19">MPI-SDFR-AT-0120</strain>
    </source>
</reference>
<evidence type="ECO:0000256" key="17">
    <source>
        <dbReference type="SAM" id="SignalP"/>
    </source>
</evidence>
<feature type="region of interest" description="Disordered" evidence="15">
    <location>
        <begin position="382"/>
        <end position="402"/>
    </location>
</feature>
<feature type="signal peptide" evidence="17">
    <location>
        <begin position="1"/>
        <end position="19"/>
    </location>
</feature>
<dbReference type="PROSITE" id="PS52012">
    <property type="entry name" value="CFEM"/>
    <property type="match status" value="1"/>
</dbReference>
<keyword evidence="6" id="KW-0336">GPI-anchor</keyword>
<feature type="transmembrane region" description="Helical" evidence="16">
    <location>
        <begin position="214"/>
        <end position="242"/>
    </location>
</feature>
<comment type="subcellular location">
    <subcellularLocation>
        <location evidence="2">Membrane</location>
        <topology evidence="2">Lipid-anchor</topology>
        <topology evidence="2">GPI-anchor</topology>
    </subcellularLocation>
    <subcellularLocation>
        <location evidence="1">Membrane</location>
        <topology evidence="1">Multi-pass membrane protein</topology>
    </subcellularLocation>
    <subcellularLocation>
        <location evidence="3">Secreted</location>
    </subcellularLocation>
</comment>
<evidence type="ECO:0000256" key="9">
    <source>
        <dbReference type="ARBA" id="ARBA00022989"/>
    </source>
</evidence>
<feature type="disulfide bond" evidence="14">
    <location>
        <begin position="57"/>
        <end position="90"/>
    </location>
</feature>
<keyword evidence="7 16" id="KW-0812">Transmembrane</keyword>
<evidence type="ECO:0000313" key="19">
    <source>
        <dbReference type="EMBL" id="KAH7082029.1"/>
    </source>
</evidence>
<feature type="transmembrane region" description="Helical" evidence="16">
    <location>
        <begin position="177"/>
        <end position="202"/>
    </location>
</feature>
<evidence type="ECO:0000256" key="12">
    <source>
        <dbReference type="ARBA" id="ARBA00023288"/>
    </source>
</evidence>
<sequence length="479" mass="52019">MKLWTALTIATIFSSSVQAQAALRALARQLPACSLACFTSEIPQSTCATNLTTACLCTNAALNAAVGACASQTCTVYELLQTKNISTTSCGAPSVRNTGDKFNAIAYGGIAAAVVAYLLRLAASIPKNGRQLSWDDATMGVVVVLCVPPAAFAPFLTNNGLGRDIWTLRAEQITNVLHFYFAGEIFYVLGLGISKISILCFYLRVFPAKDFRRIIWAVMGVCIAYTVAFFFATTFQCIPVSMAWNQWDGIHNGRCNDIHLQGWIAAAINIVLDAIVMVLPLKHLARLNMNLKRKLMVMSMFSVGIIVILVSVLRLYSLVHFANSKNITWDYVEAGYWSLLEINFSVICGCMPAHRLLIARAWPKIKLTFHSTRGVTDISAKSTEASRSTASAPNKAVNVSVKPKTGDEGDFVPLVNMETRSGSALGNSGPVADLKVSDWIDRMPAAGVGHTNSHSTVSQQNDHLDDWPMYHSATGKEHV</sequence>
<dbReference type="GO" id="GO:0005576">
    <property type="term" value="C:extracellular region"/>
    <property type="evidence" value="ECO:0007669"/>
    <property type="project" value="UniProtKB-SubCell"/>
</dbReference>
<dbReference type="SMART" id="SM00747">
    <property type="entry name" value="CFEM"/>
    <property type="match status" value="1"/>
</dbReference>
<dbReference type="Proteomes" id="UP000813461">
    <property type="component" value="Unassembled WGS sequence"/>
</dbReference>
<dbReference type="GO" id="GO:0098552">
    <property type="term" value="C:side of membrane"/>
    <property type="evidence" value="ECO:0007669"/>
    <property type="project" value="UniProtKB-KW"/>
</dbReference>
<evidence type="ECO:0000259" key="18">
    <source>
        <dbReference type="PROSITE" id="PS52012"/>
    </source>
</evidence>
<comment type="caution">
    <text evidence="19">The sequence shown here is derived from an EMBL/GenBank/DDBJ whole genome shotgun (WGS) entry which is preliminary data.</text>
</comment>
<evidence type="ECO:0000256" key="10">
    <source>
        <dbReference type="ARBA" id="ARBA00023136"/>
    </source>
</evidence>
<evidence type="ECO:0000256" key="8">
    <source>
        <dbReference type="ARBA" id="ARBA00022729"/>
    </source>
</evidence>
<evidence type="ECO:0000256" key="13">
    <source>
        <dbReference type="ARBA" id="ARBA00038359"/>
    </source>
</evidence>
<evidence type="ECO:0000256" key="11">
    <source>
        <dbReference type="ARBA" id="ARBA00023157"/>
    </source>
</evidence>
<evidence type="ECO:0000256" key="7">
    <source>
        <dbReference type="ARBA" id="ARBA00022692"/>
    </source>
</evidence>
<comment type="similarity">
    <text evidence="4">Belongs to the RBT5 family.</text>
</comment>
<evidence type="ECO:0000313" key="20">
    <source>
        <dbReference type="Proteomes" id="UP000813461"/>
    </source>
</evidence>
<dbReference type="AlphaFoldDB" id="A0A8K0VVS3"/>
<feature type="domain" description="CFEM" evidence="18">
    <location>
        <begin position="5"/>
        <end position="117"/>
    </location>
</feature>
<evidence type="ECO:0000256" key="15">
    <source>
        <dbReference type="SAM" id="MobiDB-lite"/>
    </source>
</evidence>
<dbReference type="Pfam" id="PF05730">
    <property type="entry name" value="CFEM"/>
    <property type="match status" value="1"/>
</dbReference>
<organism evidence="19 20">
    <name type="scientific">Paraphoma chrysanthemicola</name>
    <dbReference type="NCBI Taxonomy" id="798071"/>
    <lineage>
        <taxon>Eukaryota</taxon>
        <taxon>Fungi</taxon>
        <taxon>Dikarya</taxon>
        <taxon>Ascomycota</taxon>
        <taxon>Pezizomycotina</taxon>
        <taxon>Dothideomycetes</taxon>
        <taxon>Pleosporomycetidae</taxon>
        <taxon>Pleosporales</taxon>
        <taxon>Pleosporineae</taxon>
        <taxon>Phaeosphaeriaceae</taxon>
        <taxon>Paraphoma</taxon>
    </lineage>
</organism>
<evidence type="ECO:0000256" key="3">
    <source>
        <dbReference type="ARBA" id="ARBA00004613"/>
    </source>
</evidence>
<feature type="chain" id="PRO_5035479900" description="CFEM domain-containing protein" evidence="17">
    <location>
        <begin position="20"/>
        <end position="479"/>
    </location>
</feature>
<keyword evidence="20" id="KW-1185">Reference proteome</keyword>
<evidence type="ECO:0000256" key="4">
    <source>
        <dbReference type="ARBA" id="ARBA00010031"/>
    </source>
</evidence>
<dbReference type="InterPro" id="IPR049326">
    <property type="entry name" value="Rhodopsin_dom_fungi"/>
</dbReference>
<keyword evidence="11 14" id="KW-1015">Disulfide bond</keyword>